<organism evidence="5 6">
    <name type="scientific">Synchytrium microbalum</name>
    <dbReference type="NCBI Taxonomy" id="1806994"/>
    <lineage>
        <taxon>Eukaryota</taxon>
        <taxon>Fungi</taxon>
        <taxon>Fungi incertae sedis</taxon>
        <taxon>Chytridiomycota</taxon>
        <taxon>Chytridiomycota incertae sedis</taxon>
        <taxon>Chytridiomycetes</taxon>
        <taxon>Synchytriales</taxon>
        <taxon>Synchytriaceae</taxon>
        <taxon>Synchytrium</taxon>
    </lineage>
</organism>
<dbReference type="InterPro" id="IPR019775">
    <property type="entry name" value="WD40_repeat_CS"/>
</dbReference>
<dbReference type="HAMAP" id="MF_03037">
    <property type="entry name" value="ciao1"/>
    <property type="match status" value="1"/>
</dbReference>
<comment type="function">
    <text evidence="3">Essential component of the cytosolic iron-sulfur (Fe/S) protein assembly machinery. Required for the maturation of extramitochondrial Fe/S proteins.</text>
</comment>
<dbReference type="PROSITE" id="PS50294">
    <property type="entry name" value="WD_REPEATS_REGION"/>
    <property type="match status" value="4"/>
</dbReference>
<proteinExistence type="inferred from homology"/>
<keyword evidence="6" id="KW-1185">Reference proteome</keyword>
<feature type="repeat" description="WD" evidence="4">
    <location>
        <begin position="255"/>
        <end position="288"/>
    </location>
</feature>
<evidence type="ECO:0000256" key="2">
    <source>
        <dbReference type="ARBA" id="ARBA00022737"/>
    </source>
</evidence>
<dbReference type="AlphaFoldDB" id="A0A507CJ26"/>
<dbReference type="InterPro" id="IPR015943">
    <property type="entry name" value="WD40/YVTN_repeat-like_dom_sf"/>
</dbReference>
<dbReference type="Gene3D" id="2.130.10.10">
    <property type="entry name" value="YVTN repeat-like/Quinoprotein amine dehydrogenase"/>
    <property type="match status" value="1"/>
</dbReference>
<dbReference type="GO" id="GO:0097361">
    <property type="term" value="C:cytosolic [4Fe-4S] assembly targeting complex"/>
    <property type="evidence" value="ECO:0007669"/>
    <property type="project" value="InterPro"/>
</dbReference>
<gene>
    <name evidence="3" type="primary">CIA1</name>
    <name evidence="5" type="ORF">SmJEL517_g00247</name>
</gene>
<dbReference type="PROSITE" id="PS50082">
    <property type="entry name" value="WD_REPEATS_2"/>
    <property type="match status" value="5"/>
</dbReference>
<dbReference type="PANTHER" id="PTHR19920">
    <property type="entry name" value="WD40 PROTEIN CIAO1"/>
    <property type="match status" value="1"/>
</dbReference>
<dbReference type="InterPro" id="IPR036322">
    <property type="entry name" value="WD40_repeat_dom_sf"/>
</dbReference>
<comment type="caution">
    <text evidence="5">The sequence shown here is derived from an EMBL/GenBank/DDBJ whole genome shotgun (WGS) entry which is preliminary data.</text>
</comment>
<name>A0A507CJ26_9FUNG</name>
<dbReference type="FunFam" id="2.130.10.10:FF:000136">
    <property type="entry name" value="Probable cytosolic iron-sulfur protein assembly protein CIAO1"/>
    <property type="match status" value="1"/>
</dbReference>
<dbReference type="GO" id="GO:0016226">
    <property type="term" value="P:iron-sulfur cluster assembly"/>
    <property type="evidence" value="ECO:0007669"/>
    <property type="project" value="UniProtKB-UniRule"/>
</dbReference>
<dbReference type="Pfam" id="PF00400">
    <property type="entry name" value="WD40"/>
    <property type="match status" value="7"/>
</dbReference>
<evidence type="ECO:0000313" key="6">
    <source>
        <dbReference type="Proteomes" id="UP000319731"/>
    </source>
</evidence>
<feature type="repeat" description="WD" evidence="4">
    <location>
        <begin position="149"/>
        <end position="180"/>
    </location>
</feature>
<dbReference type="PROSITE" id="PS00678">
    <property type="entry name" value="WD_REPEATS_1"/>
    <property type="match status" value="1"/>
</dbReference>
<feature type="repeat" description="WD" evidence="4">
    <location>
        <begin position="193"/>
        <end position="234"/>
    </location>
</feature>
<dbReference type="EMBL" id="QEAO01000001">
    <property type="protein sequence ID" value="TPX38184.1"/>
    <property type="molecule type" value="Genomic_DNA"/>
</dbReference>
<dbReference type="PANTHER" id="PTHR19920:SF0">
    <property type="entry name" value="CYTOSOLIC IRON-SULFUR PROTEIN ASSEMBLY PROTEIN CIAO1-RELATED"/>
    <property type="match status" value="1"/>
</dbReference>
<evidence type="ECO:0000256" key="4">
    <source>
        <dbReference type="PROSITE-ProRule" id="PRU00221"/>
    </source>
</evidence>
<accession>A0A507CJ26</accession>
<evidence type="ECO:0000256" key="1">
    <source>
        <dbReference type="ARBA" id="ARBA00022574"/>
    </source>
</evidence>
<sequence>MTIEAVACLEGHTEKSVWHCAWHPVGSPPVIATCSTDRSIRLWRPDPTSNIWREVASITDAQKRTVRSVCWSPDGKYLASSSFDATTAIWERGADGEFECLATLEGHENEVKSVAWASSGTLLATCSRDKSVWIWEVVGDSDFECLSVLQEHTQDVKMICWHPNEELLASAGYDDNIKIWRDDDDDWYCSDTLEGHTSTVWGIDFDGSGDRLVSVSDDLSLKIWKRSTSGSTFSTFLSMSGKRRDSKWSCIATFPALHSRSIYSVSWSPHHGRIVTAGGDNAIKVLQLTESVDGSAQVQVVASIENAHGIADVNCVRWCPQAEHQDWFSSTGDDGCARVWSLKI</sequence>
<protein>
    <recommendedName>
        <fullName evidence="3">Probable cytosolic iron-sulfur protein assembly protein 1</fullName>
    </recommendedName>
</protein>
<evidence type="ECO:0000256" key="3">
    <source>
        <dbReference type="HAMAP-Rule" id="MF_03037"/>
    </source>
</evidence>
<comment type="similarity">
    <text evidence="3">Belongs to the WD repeat CIA1 family.</text>
</comment>
<feature type="repeat" description="WD" evidence="4">
    <location>
        <begin position="104"/>
        <end position="137"/>
    </location>
</feature>
<keyword evidence="1 4" id="KW-0853">WD repeat</keyword>
<keyword evidence="2" id="KW-0677">Repeat</keyword>
<dbReference type="CDD" id="cd00200">
    <property type="entry name" value="WD40"/>
    <property type="match status" value="1"/>
</dbReference>
<dbReference type="SMART" id="SM00320">
    <property type="entry name" value="WD40"/>
    <property type="match status" value="7"/>
</dbReference>
<evidence type="ECO:0000313" key="5">
    <source>
        <dbReference type="EMBL" id="TPX38184.1"/>
    </source>
</evidence>
<dbReference type="SUPFAM" id="SSF50978">
    <property type="entry name" value="WD40 repeat-like"/>
    <property type="match status" value="1"/>
</dbReference>
<dbReference type="InterPro" id="IPR001680">
    <property type="entry name" value="WD40_rpt"/>
</dbReference>
<dbReference type="InterPro" id="IPR028608">
    <property type="entry name" value="CIAO1/Cia1"/>
</dbReference>
<feature type="repeat" description="WD" evidence="4">
    <location>
        <begin position="59"/>
        <end position="91"/>
    </location>
</feature>
<reference evidence="5 6" key="1">
    <citation type="journal article" date="2019" name="Sci. Rep.">
        <title>Comparative genomics of chytrid fungi reveal insights into the obligate biotrophic and pathogenic lifestyle of Synchytrium endobioticum.</title>
        <authorList>
            <person name="van de Vossenberg B.T.L.H."/>
            <person name="Warris S."/>
            <person name="Nguyen H.D.T."/>
            <person name="van Gent-Pelzer M.P.E."/>
            <person name="Joly D.L."/>
            <person name="van de Geest H.C."/>
            <person name="Bonants P.J.M."/>
            <person name="Smith D.S."/>
            <person name="Levesque C.A."/>
            <person name="van der Lee T.A.J."/>
        </authorList>
    </citation>
    <scope>NUCLEOTIDE SEQUENCE [LARGE SCALE GENOMIC DNA]</scope>
    <source>
        <strain evidence="5 6">JEL517</strain>
    </source>
</reference>
<dbReference type="Proteomes" id="UP000319731">
    <property type="component" value="Unassembled WGS sequence"/>
</dbReference>
<dbReference type="OrthoDB" id="284782at2759"/>
<dbReference type="STRING" id="1806994.A0A507CJ26"/>